<dbReference type="GO" id="GO:0005886">
    <property type="term" value="C:plasma membrane"/>
    <property type="evidence" value="ECO:0007669"/>
    <property type="project" value="TreeGrafter"/>
</dbReference>
<dbReference type="FunFam" id="1.10.287.130:FF:000004">
    <property type="entry name" value="Ethylene receptor 1"/>
    <property type="match status" value="1"/>
</dbReference>
<dbReference type="EC" id="2.7.13.3" evidence="3"/>
<dbReference type="SMART" id="SM00387">
    <property type="entry name" value="HATPase_c"/>
    <property type="match status" value="1"/>
</dbReference>
<keyword evidence="6 17" id="KW-0812">Transmembrane</keyword>
<evidence type="ECO:0000256" key="10">
    <source>
        <dbReference type="ARBA" id="ARBA00022989"/>
    </source>
</evidence>
<evidence type="ECO:0000256" key="4">
    <source>
        <dbReference type="ARBA" id="ARBA00022553"/>
    </source>
</evidence>
<keyword evidence="4 14" id="KW-0597">Phosphoprotein</keyword>
<evidence type="ECO:0000256" key="9">
    <source>
        <dbReference type="ARBA" id="ARBA00022840"/>
    </source>
</evidence>
<reference evidence="21" key="1">
    <citation type="journal article" date="2014" name="Microb. Cell Fact.">
        <title>Exploiting Issatchenkia orientalis SD108 for succinic acid production.</title>
        <authorList>
            <person name="Xiao H."/>
            <person name="Shao Z."/>
            <person name="Jiang Y."/>
            <person name="Dole S."/>
            <person name="Zhao H."/>
        </authorList>
    </citation>
    <scope>NUCLEOTIDE SEQUENCE [LARGE SCALE GENOMIC DNA]</scope>
    <source>
        <strain evidence="21">SD108</strain>
    </source>
</reference>
<dbReference type="InterPro" id="IPR011006">
    <property type="entry name" value="CheY-like_superfamily"/>
</dbReference>
<evidence type="ECO:0000256" key="5">
    <source>
        <dbReference type="ARBA" id="ARBA00022679"/>
    </source>
</evidence>
<dbReference type="GO" id="GO:0009927">
    <property type="term" value="F:histidine phosphotransfer kinase activity"/>
    <property type="evidence" value="ECO:0007669"/>
    <property type="project" value="TreeGrafter"/>
</dbReference>
<protein>
    <recommendedName>
        <fullName evidence="3">histidine kinase</fullName>
        <ecNumber evidence="3">2.7.13.3</ecNumber>
    </recommendedName>
</protein>
<dbReference type="Gene3D" id="3.40.50.2300">
    <property type="match status" value="1"/>
</dbReference>
<sequence length="1139" mass="127819">MLFHKHRLRISIRTQLIALVLFVAMFSLLVLAIVTGVYFTSVLTNTRAQKLEVVAELKSAQLQQTMDTNYFDVLQLSEREVVQRALTIRKAGNTSRAALQSVQQLLEQTLDATTSMSYARIYDLDLELVANVSHSYATYNASEEALNELFILDKYRTEDITTIPNSLLNNRGYLLGPVQDEEAYFYSLTLPIYANESILVPQQFLSGYITVALNMRTVNSTLDEAKNTEYTSINYISPVSSSNNITDYVGFRYIFSNPVLEESNIDTEETFPLKAYQPAVQVFTDASDLGSYTKLKNPAEQIVALGYSVIDLRLATWLVTVEQVHSEFEGPITKLIKIMVGLCIGLAAAMCIITFPLAHYGVRPILKLQKATEDITERRGLKKKRRKHINAFQKMMKGSFHENHNKLDHQLGDKEDEKNISFSNPSSPDSMHFPVAHSSPTSVRNSWNGSSNDSLGNSFSQEYGDSLNSSNVQRHSDNQIVPSIVQTNGIFFDELTELTEAFNVMTMELDRQYTHLEDRVRARTKELEKAKIQADLARQQAEKANEAKTVFIANISHELRTPLNGILGMTSVAMGEKDIDKIQNSLELIFKSGELLLHILVQLLTFSKNQLDKSKLQKKNFLITEVASQIKFIFGKAAVDQDVNLIISLKPNLIRKIILYGDSNRIIQVVMNLVSNSLKFTPENGTVKVLIELLGTYDEERSKNSNYEKVYVKGFEKDMSHYHVRPIESSLHVNGEDSKICSTDTSSIISSKSTSTLSTLRSSVYIKSLSELYKTPNTEIQYFNDDQFIESDIQKSSDLHQRNHKCYRFGNIDENCVVRFSVSDTGTGIDKSLQDKIFDAFIQGDQTLSRSHGGTGLGLSICKQFAKMMHGTLTLDSEVGRGSTFTFTIPLPQAGEIIMDDDEFEEFSKDDFNDKYNKKKKVTFLDDGESSVKSPNNKYPKSNASTFSHSQESNETSEGDHQTYVKPELVTRASTGTAQSYKSSKSHLSSSVIPPALAEESGWDLKLLVAEDNLVNQEVVKRMLQLEGITNISMARDGKDAVEFVRETINSKTEPYDLILMDVQMPNMDGLTATKIIRTELGYTGPIVALTAFADISNEKGCIDAGMSGFLSKPIRRNLLVGILKQLFDDKDKNTRRSI</sequence>
<evidence type="ECO:0000256" key="13">
    <source>
        <dbReference type="ARBA" id="ARBA00023180"/>
    </source>
</evidence>
<evidence type="ECO:0000256" key="12">
    <source>
        <dbReference type="ARBA" id="ARBA00023136"/>
    </source>
</evidence>
<accession>A0A099NZD9</accession>
<keyword evidence="9" id="KW-0067">ATP-binding</keyword>
<evidence type="ECO:0000256" key="11">
    <source>
        <dbReference type="ARBA" id="ARBA00023012"/>
    </source>
</evidence>
<dbReference type="InterPro" id="IPR004358">
    <property type="entry name" value="Sig_transdc_His_kin-like_C"/>
</dbReference>
<feature type="region of interest" description="Disordered" evidence="16">
    <location>
        <begin position="926"/>
        <end position="962"/>
    </location>
</feature>
<feature type="domain" description="Response regulatory" evidence="19">
    <location>
        <begin position="1006"/>
        <end position="1128"/>
    </location>
</feature>
<dbReference type="Gene3D" id="3.30.565.10">
    <property type="entry name" value="Histidine kinase-like ATPase, C-terminal domain"/>
    <property type="match status" value="1"/>
</dbReference>
<dbReference type="PANTHER" id="PTHR43047:SF72">
    <property type="entry name" value="OSMOSENSING HISTIDINE PROTEIN KINASE SLN1"/>
    <property type="match status" value="1"/>
</dbReference>
<comment type="subcellular location">
    <subcellularLocation>
        <location evidence="2">Membrane</location>
    </subcellularLocation>
</comment>
<dbReference type="eggNOG" id="KOG0519">
    <property type="taxonomic scope" value="Eukaryota"/>
</dbReference>
<dbReference type="InterPro" id="IPR003594">
    <property type="entry name" value="HATPase_dom"/>
</dbReference>
<dbReference type="VEuPathDB" id="FungiDB:C5L36_0C07140"/>
<keyword evidence="8" id="KW-0418">Kinase</keyword>
<dbReference type="HOGENOM" id="CLU_003731_0_0_1"/>
<proteinExistence type="predicted"/>
<evidence type="ECO:0000256" key="14">
    <source>
        <dbReference type="PROSITE-ProRule" id="PRU00169"/>
    </source>
</evidence>
<gene>
    <name evidence="20" type="ORF">JL09_g3618</name>
</gene>
<keyword evidence="11" id="KW-0902">Two-component regulatory system</keyword>
<dbReference type="InterPro" id="IPR001789">
    <property type="entry name" value="Sig_transdc_resp-reg_receiver"/>
</dbReference>
<dbReference type="PROSITE" id="PS50109">
    <property type="entry name" value="HIS_KIN"/>
    <property type="match status" value="1"/>
</dbReference>
<dbReference type="GO" id="GO:1900445">
    <property type="term" value="P:positive regulation of filamentous growth of a population of unicellular organisms in response to biotic stimulus"/>
    <property type="evidence" value="ECO:0007669"/>
    <property type="project" value="UniProtKB-ARBA"/>
</dbReference>
<dbReference type="InterPro" id="IPR003661">
    <property type="entry name" value="HisK_dim/P_dom"/>
</dbReference>
<dbReference type="EMBL" id="JQFK01000041">
    <property type="protein sequence ID" value="KGK37226.1"/>
    <property type="molecule type" value="Genomic_DNA"/>
</dbReference>
<comment type="caution">
    <text evidence="20">The sequence shown here is derived from an EMBL/GenBank/DDBJ whole genome shotgun (WGS) entry which is preliminary data.</text>
</comment>
<dbReference type="PRINTS" id="PR00344">
    <property type="entry name" value="BCTRLSENSOR"/>
</dbReference>
<feature type="region of interest" description="Disordered" evidence="16">
    <location>
        <begin position="403"/>
        <end position="471"/>
    </location>
</feature>
<dbReference type="Pfam" id="PF00512">
    <property type="entry name" value="HisKA"/>
    <property type="match status" value="1"/>
</dbReference>
<evidence type="ECO:0000256" key="16">
    <source>
        <dbReference type="SAM" id="MobiDB-lite"/>
    </source>
</evidence>
<dbReference type="SMART" id="SM00448">
    <property type="entry name" value="REC"/>
    <property type="match status" value="1"/>
</dbReference>
<evidence type="ECO:0000313" key="21">
    <source>
        <dbReference type="Proteomes" id="UP000029867"/>
    </source>
</evidence>
<feature type="compositionally biased region" description="Polar residues" evidence="16">
    <location>
        <begin position="438"/>
        <end position="471"/>
    </location>
</feature>
<dbReference type="GO" id="GO:0000155">
    <property type="term" value="F:phosphorelay sensor kinase activity"/>
    <property type="evidence" value="ECO:0007669"/>
    <property type="project" value="InterPro"/>
</dbReference>
<comment type="catalytic activity">
    <reaction evidence="1">
        <text>ATP + protein L-histidine = ADP + protein N-phospho-L-histidine.</text>
        <dbReference type="EC" id="2.7.13.3"/>
    </reaction>
</comment>
<evidence type="ECO:0000313" key="20">
    <source>
        <dbReference type="EMBL" id="KGK37226.1"/>
    </source>
</evidence>
<dbReference type="SMART" id="SM00388">
    <property type="entry name" value="HisKA"/>
    <property type="match status" value="1"/>
</dbReference>
<dbReference type="CDD" id="cd17546">
    <property type="entry name" value="REC_hyHK_CKI1_RcsC-like"/>
    <property type="match status" value="1"/>
</dbReference>
<keyword evidence="12 17" id="KW-0472">Membrane</keyword>
<feature type="modified residue" description="4-aspartylphosphate" evidence="14">
    <location>
        <position position="1062"/>
    </location>
</feature>
<dbReference type="Gene3D" id="1.10.287.130">
    <property type="match status" value="1"/>
</dbReference>
<dbReference type="Pfam" id="PF02518">
    <property type="entry name" value="HATPase_c"/>
    <property type="match status" value="1"/>
</dbReference>
<organism evidence="20 21">
    <name type="scientific">Pichia kudriavzevii</name>
    <name type="common">Yeast</name>
    <name type="synonym">Issatchenkia orientalis</name>
    <dbReference type="NCBI Taxonomy" id="4909"/>
    <lineage>
        <taxon>Eukaryota</taxon>
        <taxon>Fungi</taxon>
        <taxon>Dikarya</taxon>
        <taxon>Ascomycota</taxon>
        <taxon>Saccharomycotina</taxon>
        <taxon>Pichiomycetes</taxon>
        <taxon>Pichiales</taxon>
        <taxon>Pichiaceae</taxon>
        <taxon>Pichia</taxon>
    </lineage>
</organism>
<evidence type="ECO:0000256" key="2">
    <source>
        <dbReference type="ARBA" id="ARBA00004370"/>
    </source>
</evidence>
<evidence type="ECO:0000256" key="3">
    <source>
        <dbReference type="ARBA" id="ARBA00012438"/>
    </source>
</evidence>
<dbReference type="InterPro" id="IPR036890">
    <property type="entry name" value="HATPase_C_sf"/>
</dbReference>
<dbReference type="PANTHER" id="PTHR43047">
    <property type="entry name" value="TWO-COMPONENT HISTIDINE PROTEIN KINASE"/>
    <property type="match status" value="1"/>
</dbReference>
<feature type="transmembrane region" description="Helical" evidence="17">
    <location>
        <begin position="16"/>
        <end position="39"/>
    </location>
</feature>
<dbReference type="AlphaFoldDB" id="A0A099NZD9"/>
<dbReference type="PROSITE" id="PS50110">
    <property type="entry name" value="RESPONSE_REGULATORY"/>
    <property type="match status" value="1"/>
</dbReference>
<keyword evidence="10 17" id="KW-1133">Transmembrane helix</keyword>
<evidence type="ECO:0000256" key="8">
    <source>
        <dbReference type="ARBA" id="ARBA00022777"/>
    </source>
</evidence>
<dbReference type="SUPFAM" id="SSF55874">
    <property type="entry name" value="ATPase domain of HSP90 chaperone/DNA topoisomerase II/histidine kinase"/>
    <property type="match status" value="2"/>
</dbReference>
<evidence type="ECO:0000259" key="18">
    <source>
        <dbReference type="PROSITE" id="PS50109"/>
    </source>
</evidence>
<dbReference type="GO" id="GO:0036180">
    <property type="term" value="P:filamentous growth of a population of unicellular organisms in response to biotic stimulus"/>
    <property type="evidence" value="ECO:0007669"/>
    <property type="project" value="UniProtKB-ARBA"/>
</dbReference>
<keyword evidence="5" id="KW-0808">Transferase</keyword>
<evidence type="ECO:0000256" key="1">
    <source>
        <dbReference type="ARBA" id="ARBA00000085"/>
    </source>
</evidence>
<keyword evidence="7" id="KW-0547">Nucleotide-binding</keyword>
<feature type="domain" description="Histidine kinase" evidence="18">
    <location>
        <begin position="554"/>
        <end position="893"/>
    </location>
</feature>
<feature type="compositionally biased region" description="Basic and acidic residues" evidence="16">
    <location>
        <begin position="403"/>
        <end position="419"/>
    </location>
</feature>
<evidence type="ECO:0000259" key="19">
    <source>
        <dbReference type="PROSITE" id="PS50110"/>
    </source>
</evidence>
<feature type="transmembrane region" description="Helical" evidence="17">
    <location>
        <begin position="338"/>
        <end position="360"/>
    </location>
</feature>
<name>A0A099NZD9_PICKU</name>
<evidence type="ECO:0000256" key="6">
    <source>
        <dbReference type="ARBA" id="ARBA00022692"/>
    </source>
</evidence>
<dbReference type="GO" id="GO:0007234">
    <property type="term" value="P:osmosensory signaling via phosphorelay pathway"/>
    <property type="evidence" value="ECO:0007669"/>
    <property type="project" value="UniProtKB-ARBA"/>
</dbReference>
<dbReference type="Proteomes" id="UP000029867">
    <property type="component" value="Unassembled WGS sequence"/>
</dbReference>
<keyword evidence="13" id="KW-0325">Glycoprotein</keyword>
<evidence type="ECO:0000256" key="15">
    <source>
        <dbReference type="SAM" id="Coils"/>
    </source>
</evidence>
<dbReference type="FunFam" id="3.40.50.2300:FF:000289">
    <property type="entry name" value="Osmosensing histidine protein kinase SLN1"/>
    <property type="match status" value="1"/>
</dbReference>
<dbReference type="Pfam" id="PF00072">
    <property type="entry name" value="Response_reg"/>
    <property type="match status" value="1"/>
</dbReference>
<evidence type="ECO:0000256" key="7">
    <source>
        <dbReference type="ARBA" id="ARBA00022741"/>
    </source>
</evidence>
<dbReference type="InterPro" id="IPR036097">
    <property type="entry name" value="HisK_dim/P_sf"/>
</dbReference>
<dbReference type="CDD" id="cd00082">
    <property type="entry name" value="HisKA"/>
    <property type="match status" value="1"/>
</dbReference>
<keyword evidence="15" id="KW-0175">Coiled coil</keyword>
<feature type="coiled-coil region" evidence="15">
    <location>
        <begin position="513"/>
        <end position="547"/>
    </location>
</feature>
<dbReference type="SUPFAM" id="SSF47384">
    <property type="entry name" value="Homodimeric domain of signal transducing histidine kinase"/>
    <property type="match status" value="1"/>
</dbReference>
<dbReference type="GO" id="GO:0005524">
    <property type="term" value="F:ATP binding"/>
    <property type="evidence" value="ECO:0007669"/>
    <property type="project" value="UniProtKB-KW"/>
</dbReference>
<feature type="compositionally biased region" description="Polar residues" evidence="16">
    <location>
        <begin position="931"/>
        <end position="956"/>
    </location>
</feature>
<dbReference type="SUPFAM" id="SSF52172">
    <property type="entry name" value="CheY-like"/>
    <property type="match status" value="1"/>
</dbReference>
<feature type="compositionally biased region" description="Polar residues" evidence="16">
    <location>
        <begin position="420"/>
        <end position="429"/>
    </location>
</feature>
<evidence type="ECO:0000256" key="17">
    <source>
        <dbReference type="SAM" id="Phobius"/>
    </source>
</evidence>
<dbReference type="InterPro" id="IPR005467">
    <property type="entry name" value="His_kinase_dom"/>
</dbReference>